<keyword evidence="7" id="KW-0804">Transcription</keyword>
<dbReference type="Pfam" id="PF05699">
    <property type="entry name" value="Dimer_Tnp_hAT"/>
    <property type="match status" value="1"/>
</dbReference>
<dbReference type="InterPro" id="IPR008906">
    <property type="entry name" value="HATC_C_dom"/>
</dbReference>
<evidence type="ECO:0000313" key="12">
    <source>
        <dbReference type="Proteomes" id="UP001153709"/>
    </source>
</evidence>
<dbReference type="SUPFAM" id="SSF53098">
    <property type="entry name" value="Ribonuclease H-like"/>
    <property type="match status" value="1"/>
</dbReference>
<evidence type="ECO:0000256" key="7">
    <source>
        <dbReference type="ARBA" id="ARBA00023163"/>
    </source>
</evidence>
<dbReference type="Gene3D" id="1.10.10.1070">
    <property type="entry name" value="Zinc finger, BED domain-containing"/>
    <property type="match status" value="1"/>
</dbReference>
<evidence type="ECO:0000259" key="10">
    <source>
        <dbReference type="PROSITE" id="PS50808"/>
    </source>
</evidence>
<dbReference type="Proteomes" id="UP001153709">
    <property type="component" value="Chromosome 9"/>
</dbReference>
<feature type="domain" description="BED-type" evidence="10">
    <location>
        <begin position="2"/>
        <end position="46"/>
    </location>
</feature>
<evidence type="ECO:0000256" key="3">
    <source>
        <dbReference type="ARBA" id="ARBA00022771"/>
    </source>
</evidence>
<evidence type="ECO:0000256" key="4">
    <source>
        <dbReference type="ARBA" id="ARBA00022833"/>
    </source>
</evidence>
<dbReference type="GO" id="GO:0005634">
    <property type="term" value="C:nucleus"/>
    <property type="evidence" value="ECO:0007669"/>
    <property type="project" value="UniProtKB-SubCell"/>
</dbReference>
<dbReference type="GO" id="GO:0009791">
    <property type="term" value="P:post-embryonic development"/>
    <property type="evidence" value="ECO:0007669"/>
    <property type="project" value="UniProtKB-ARBA"/>
</dbReference>
<dbReference type="PANTHER" id="PTHR46481">
    <property type="entry name" value="ZINC FINGER BED DOMAIN-CONTAINING PROTEIN 4"/>
    <property type="match status" value="1"/>
</dbReference>
<dbReference type="GO" id="GO:0046983">
    <property type="term" value="F:protein dimerization activity"/>
    <property type="evidence" value="ECO:0007669"/>
    <property type="project" value="InterPro"/>
</dbReference>
<dbReference type="GO" id="GO:0003677">
    <property type="term" value="F:DNA binding"/>
    <property type="evidence" value="ECO:0007669"/>
    <property type="project" value="UniProtKB-KW"/>
</dbReference>
<keyword evidence="6" id="KW-0238">DNA-binding</keyword>
<gene>
    <name evidence="11" type="ORF">DIABBA_LOCUS13323</name>
</gene>
<evidence type="ECO:0000256" key="2">
    <source>
        <dbReference type="ARBA" id="ARBA00022723"/>
    </source>
</evidence>
<keyword evidence="3 9" id="KW-0863">Zinc-finger</keyword>
<keyword evidence="2" id="KW-0479">Metal-binding</keyword>
<dbReference type="EMBL" id="OU898284">
    <property type="protein sequence ID" value="CAG9840699.1"/>
    <property type="molecule type" value="Genomic_DNA"/>
</dbReference>
<dbReference type="GO" id="GO:0008270">
    <property type="term" value="F:zinc ion binding"/>
    <property type="evidence" value="ECO:0007669"/>
    <property type="project" value="UniProtKB-KW"/>
</dbReference>
<dbReference type="InterPro" id="IPR052035">
    <property type="entry name" value="ZnF_BED_domain_contain"/>
</dbReference>
<dbReference type="SMART" id="SM00614">
    <property type="entry name" value="ZnF_BED"/>
    <property type="match status" value="1"/>
</dbReference>
<dbReference type="SUPFAM" id="SSF140996">
    <property type="entry name" value="Hermes dimerisation domain"/>
    <property type="match status" value="1"/>
</dbReference>
<keyword evidence="12" id="KW-1185">Reference proteome</keyword>
<evidence type="ECO:0000313" key="11">
    <source>
        <dbReference type="EMBL" id="CAG9840699.1"/>
    </source>
</evidence>
<evidence type="ECO:0000256" key="9">
    <source>
        <dbReference type="PROSITE-ProRule" id="PRU00027"/>
    </source>
</evidence>
<evidence type="ECO:0000256" key="5">
    <source>
        <dbReference type="ARBA" id="ARBA00023015"/>
    </source>
</evidence>
<dbReference type="InterPro" id="IPR036236">
    <property type="entry name" value="Znf_C2H2_sf"/>
</dbReference>
<comment type="subcellular location">
    <subcellularLocation>
        <location evidence="1">Nucleus</location>
    </subcellularLocation>
</comment>
<dbReference type="PROSITE" id="PS50808">
    <property type="entry name" value="ZF_BED"/>
    <property type="match status" value="1"/>
</dbReference>
<dbReference type="SUPFAM" id="SSF57667">
    <property type="entry name" value="beta-beta-alpha zinc fingers"/>
    <property type="match status" value="1"/>
</dbReference>
<protein>
    <recommendedName>
        <fullName evidence="10">BED-type domain-containing protein</fullName>
    </recommendedName>
</protein>
<dbReference type="InterPro" id="IPR012337">
    <property type="entry name" value="RNaseH-like_sf"/>
</dbReference>
<dbReference type="PANTHER" id="PTHR46481:SF10">
    <property type="entry name" value="ZINC FINGER BED DOMAIN-CONTAINING PROTEIN 39"/>
    <property type="match status" value="1"/>
</dbReference>
<evidence type="ECO:0000256" key="1">
    <source>
        <dbReference type="ARBA" id="ARBA00004123"/>
    </source>
</evidence>
<keyword evidence="5" id="KW-0805">Transcription regulation</keyword>
<accession>A0A9N9TC86</accession>
<keyword evidence="4" id="KW-0862">Zinc</keyword>
<reference evidence="11" key="1">
    <citation type="submission" date="2022-01" db="EMBL/GenBank/DDBJ databases">
        <authorList>
            <person name="King R."/>
        </authorList>
    </citation>
    <scope>NUCLEOTIDE SEQUENCE</scope>
</reference>
<dbReference type="Pfam" id="PF02892">
    <property type="entry name" value="zf-BED"/>
    <property type="match status" value="1"/>
</dbReference>
<proteinExistence type="predicted"/>
<evidence type="ECO:0000256" key="8">
    <source>
        <dbReference type="ARBA" id="ARBA00023242"/>
    </source>
</evidence>
<dbReference type="AlphaFoldDB" id="A0A9N9TC86"/>
<dbReference type="OrthoDB" id="1607513at2759"/>
<name>A0A9N9TC86_DIABA</name>
<dbReference type="InterPro" id="IPR003656">
    <property type="entry name" value="Znf_BED"/>
</dbReference>
<sequence>MSKKSEIWNFFSGEENSKAKCNICKSVFSYRTSVTNLKAHITRKHPSVRLCQLERGYNRQEKHEQQKIPQIFGGSSTHIEGTRDIDVIPATVITDSSLPSTSRASSSSSGIIDSSRSEVRRIQQQVLSGYAPKRISMTQQKKLDQLLLNLIIKDFQPFSMVEDNGFKDFILTLNPADKLPTRKTLSNVLLPAVFEEVRLKVSDVLKEVVSITITTDCRTSRNTDSVMAVTGHFIDNKFQIKSVLLECVWYEGGHGSKNLADNLSKVISNWNISEESVLLGISDNAANIKKAISSDLKWRHFGCYAHTLNLIVGDALKLIQEVTLNKVSKIVTHFKQSANAKSKLDNVQRQQGKEPKKLKKDIVTRWNSTYLMLERFVELEKAIRTALALMDSVSLPVIPTEEWTFIKELIIILKPFYDITELMSAEKYVTLSLVIVITNGLKNVCNDMLSSNQFSNDISKRVIEKLIESITSRLGDLESKSTLIVSTFLDPRFKNACFIKPGTFDKAKEIVIGLVAQNIKVNSTSNEDVMMEVDSANTSRTLESETEKPLFDIWKQLNKSVSSQPKLNQRPQARAIVEVNRYLEEEMIHRNEDALKWWANNASVFPNLSHVVRSRFGTVSTSVGCERVFSKTGIIISDRRSRISLEKVKKIMFLNVNQKLF</sequence>
<evidence type="ECO:0000256" key="6">
    <source>
        <dbReference type="ARBA" id="ARBA00023125"/>
    </source>
</evidence>
<organism evidence="11 12">
    <name type="scientific">Diabrotica balteata</name>
    <name type="common">Banded cucumber beetle</name>
    <dbReference type="NCBI Taxonomy" id="107213"/>
    <lineage>
        <taxon>Eukaryota</taxon>
        <taxon>Metazoa</taxon>
        <taxon>Ecdysozoa</taxon>
        <taxon>Arthropoda</taxon>
        <taxon>Hexapoda</taxon>
        <taxon>Insecta</taxon>
        <taxon>Pterygota</taxon>
        <taxon>Neoptera</taxon>
        <taxon>Endopterygota</taxon>
        <taxon>Coleoptera</taxon>
        <taxon>Polyphaga</taxon>
        <taxon>Cucujiformia</taxon>
        <taxon>Chrysomeloidea</taxon>
        <taxon>Chrysomelidae</taxon>
        <taxon>Galerucinae</taxon>
        <taxon>Diabroticina</taxon>
        <taxon>Diabroticites</taxon>
        <taxon>Diabrotica</taxon>
    </lineage>
</organism>
<keyword evidence="8" id="KW-0539">Nucleus</keyword>